<name>A0A7G8TEW7_9FIRM</name>
<evidence type="ECO:0000256" key="1">
    <source>
        <dbReference type="ARBA" id="ARBA00022491"/>
    </source>
</evidence>
<dbReference type="AlphaFoldDB" id="A0A7G8TEW7"/>
<dbReference type="Pfam" id="PF13377">
    <property type="entry name" value="Peripla_BP_3"/>
    <property type="match status" value="1"/>
</dbReference>
<dbReference type="GO" id="GO:0000976">
    <property type="term" value="F:transcription cis-regulatory region binding"/>
    <property type="evidence" value="ECO:0007669"/>
    <property type="project" value="TreeGrafter"/>
</dbReference>
<dbReference type="SUPFAM" id="SSF53822">
    <property type="entry name" value="Periplasmic binding protein-like I"/>
    <property type="match status" value="1"/>
</dbReference>
<dbReference type="GO" id="GO:0003700">
    <property type="term" value="F:DNA-binding transcription factor activity"/>
    <property type="evidence" value="ECO:0007669"/>
    <property type="project" value="TreeGrafter"/>
</dbReference>
<keyword evidence="3" id="KW-0238">DNA-binding</keyword>
<evidence type="ECO:0000256" key="2">
    <source>
        <dbReference type="ARBA" id="ARBA00023015"/>
    </source>
</evidence>
<dbReference type="Gene3D" id="3.40.50.2300">
    <property type="match status" value="2"/>
</dbReference>
<protein>
    <submittedName>
        <fullName evidence="6">Substrate-binding domain-containing protein</fullName>
    </submittedName>
</protein>
<reference evidence="6 7" key="1">
    <citation type="submission" date="2020-08" db="EMBL/GenBank/DDBJ databases">
        <title>The isolate Caproiciproducens sp. 7D4C2 produces n-caproate at mildly acidic conditions from hexoses: genome and rBOX comparison with related strains and chain-elongating bacteria.</title>
        <authorList>
            <person name="Esquivel-Elizondo S."/>
            <person name="Bagci C."/>
            <person name="Temovska M."/>
            <person name="Jeon B.S."/>
            <person name="Bessarab I."/>
            <person name="Williams R.B.H."/>
            <person name="Huson D.H."/>
            <person name="Angenent L.T."/>
        </authorList>
    </citation>
    <scope>NUCLEOTIDE SEQUENCE [LARGE SCALE GENOMIC DNA]</scope>
    <source>
        <strain evidence="6 7">7D4C2</strain>
    </source>
</reference>
<dbReference type="EMBL" id="CP060286">
    <property type="protein sequence ID" value="QNK42158.1"/>
    <property type="molecule type" value="Genomic_DNA"/>
</dbReference>
<gene>
    <name evidence="6" type="ORF">HCR03_08070</name>
</gene>
<evidence type="ECO:0000256" key="3">
    <source>
        <dbReference type="ARBA" id="ARBA00023125"/>
    </source>
</evidence>
<dbReference type="InterPro" id="IPR046335">
    <property type="entry name" value="LacI/GalR-like_sensor"/>
</dbReference>
<evidence type="ECO:0000313" key="7">
    <source>
        <dbReference type="Proteomes" id="UP000515909"/>
    </source>
</evidence>
<dbReference type="InterPro" id="IPR028082">
    <property type="entry name" value="Peripla_BP_I"/>
</dbReference>
<keyword evidence="1" id="KW-0678">Repressor</keyword>
<feature type="domain" description="Transcriptional regulator LacI/GalR-like sensor" evidence="5">
    <location>
        <begin position="10"/>
        <end position="109"/>
    </location>
</feature>
<keyword evidence="4" id="KW-0804">Transcription</keyword>
<dbReference type="PANTHER" id="PTHR30146:SF148">
    <property type="entry name" value="HTH-TYPE TRANSCRIPTIONAL REPRESSOR PURR-RELATED"/>
    <property type="match status" value="1"/>
</dbReference>
<sequence length="114" mass="12794">MRLAGCGREPLSAFFADNDIIAAACIRALKSRGYRIPQDVSVIGFDDMPVCTMIDPTLTTIRVMKEQLGMTAMEILHQRITNGEYTLADRRVGVYRITISTHLVERESVVAYRT</sequence>
<evidence type="ECO:0000259" key="5">
    <source>
        <dbReference type="Pfam" id="PF13377"/>
    </source>
</evidence>
<dbReference type="PANTHER" id="PTHR30146">
    <property type="entry name" value="LACI-RELATED TRANSCRIPTIONAL REPRESSOR"/>
    <property type="match status" value="1"/>
</dbReference>
<keyword evidence="2" id="KW-0805">Transcription regulation</keyword>
<accession>A0A7G8TEW7</accession>
<evidence type="ECO:0000256" key="4">
    <source>
        <dbReference type="ARBA" id="ARBA00023163"/>
    </source>
</evidence>
<organism evidence="6 7">
    <name type="scientific">Caproicibacter fermentans</name>
    <dbReference type="NCBI Taxonomy" id="2576756"/>
    <lineage>
        <taxon>Bacteria</taxon>
        <taxon>Bacillati</taxon>
        <taxon>Bacillota</taxon>
        <taxon>Clostridia</taxon>
        <taxon>Eubacteriales</taxon>
        <taxon>Acutalibacteraceae</taxon>
        <taxon>Caproicibacter</taxon>
    </lineage>
</organism>
<dbReference type="Proteomes" id="UP000515909">
    <property type="component" value="Chromosome"/>
</dbReference>
<proteinExistence type="predicted"/>
<evidence type="ECO:0000313" key="6">
    <source>
        <dbReference type="EMBL" id="QNK42158.1"/>
    </source>
</evidence>
<dbReference type="KEGG" id="cfem:HCR03_08070"/>